<proteinExistence type="predicted"/>
<reference evidence="2" key="2">
    <citation type="submission" date="2019-10" db="EMBL/GenBank/DDBJ databases">
        <title>A de novo genome assembly of a pear dwarfing rootstock.</title>
        <authorList>
            <person name="Wang F."/>
            <person name="Wang J."/>
            <person name="Li S."/>
            <person name="Zhang Y."/>
            <person name="Fang M."/>
            <person name="Ma L."/>
            <person name="Zhao Y."/>
            <person name="Jiang S."/>
        </authorList>
    </citation>
    <scope>NUCLEOTIDE SEQUENCE [LARGE SCALE GENOMIC DNA]</scope>
</reference>
<reference evidence="1 2" key="3">
    <citation type="submission" date="2019-11" db="EMBL/GenBank/DDBJ databases">
        <title>A de novo genome assembly of a pear dwarfing rootstock.</title>
        <authorList>
            <person name="Wang F."/>
            <person name="Wang J."/>
            <person name="Li S."/>
            <person name="Zhang Y."/>
            <person name="Fang M."/>
            <person name="Ma L."/>
            <person name="Zhao Y."/>
            <person name="Jiang S."/>
        </authorList>
    </citation>
    <scope>NUCLEOTIDE SEQUENCE [LARGE SCALE GENOMIC DNA]</scope>
    <source>
        <strain evidence="1">S2</strain>
        <tissue evidence="1">Leaf</tissue>
    </source>
</reference>
<dbReference type="EMBL" id="SMOL01000402">
    <property type="protein sequence ID" value="KAB2615737.1"/>
    <property type="molecule type" value="Genomic_DNA"/>
</dbReference>
<comment type="caution">
    <text evidence="1">The sequence shown here is derived from an EMBL/GenBank/DDBJ whole genome shotgun (WGS) entry which is preliminary data.</text>
</comment>
<keyword evidence="2" id="KW-1185">Reference proteome</keyword>
<organism evidence="1 2">
    <name type="scientific">Pyrus ussuriensis x Pyrus communis</name>
    <dbReference type="NCBI Taxonomy" id="2448454"/>
    <lineage>
        <taxon>Eukaryota</taxon>
        <taxon>Viridiplantae</taxon>
        <taxon>Streptophyta</taxon>
        <taxon>Embryophyta</taxon>
        <taxon>Tracheophyta</taxon>
        <taxon>Spermatophyta</taxon>
        <taxon>Magnoliopsida</taxon>
        <taxon>eudicotyledons</taxon>
        <taxon>Gunneridae</taxon>
        <taxon>Pentapetalae</taxon>
        <taxon>rosids</taxon>
        <taxon>fabids</taxon>
        <taxon>Rosales</taxon>
        <taxon>Rosaceae</taxon>
        <taxon>Amygdaloideae</taxon>
        <taxon>Maleae</taxon>
        <taxon>Pyrus</taxon>
    </lineage>
</organism>
<reference evidence="1 2" key="1">
    <citation type="submission" date="2019-09" db="EMBL/GenBank/DDBJ databases">
        <authorList>
            <person name="Ou C."/>
        </authorList>
    </citation>
    <scope>NUCLEOTIDE SEQUENCE [LARGE SCALE GENOMIC DNA]</scope>
    <source>
        <strain evidence="1">S2</strain>
        <tissue evidence="1">Leaf</tissue>
    </source>
</reference>
<dbReference type="Proteomes" id="UP000327157">
    <property type="component" value="Chromosome 3"/>
</dbReference>
<evidence type="ECO:0000313" key="1">
    <source>
        <dbReference type="EMBL" id="KAB2615737.1"/>
    </source>
</evidence>
<sequence length="147" mass="15779">MEEMSECSTGLEGQAPKVFNAASAKAAFDHAIKTLTLEDIRFMGRDSGQSSARGISSRNRGERQVLAFFMAASLEVGGVGEEDKEEQSADRVVILGFGGGLKGWRCECFGGVWEMGIGGWVVGGVWSFDGFCVDFERVGSHLSVLTE</sequence>
<gene>
    <name evidence="1" type="ORF">D8674_022325</name>
</gene>
<name>A0A5N5GKT6_9ROSA</name>
<protein>
    <submittedName>
        <fullName evidence="1">Uncharacterized protein</fullName>
    </submittedName>
</protein>
<evidence type="ECO:0000313" key="2">
    <source>
        <dbReference type="Proteomes" id="UP000327157"/>
    </source>
</evidence>
<accession>A0A5N5GKT6</accession>
<dbReference type="AlphaFoldDB" id="A0A5N5GKT6"/>